<dbReference type="InterPro" id="IPR013783">
    <property type="entry name" value="Ig-like_fold"/>
</dbReference>
<evidence type="ECO:0000313" key="2">
    <source>
        <dbReference type="Proteomes" id="UP001550603"/>
    </source>
</evidence>
<reference evidence="1 2" key="1">
    <citation type="submission" date="2024-06" db="EMBL/GenBank/DDBJ databases">
        <title>The Natural Products Discovery Center: Release of the First 8490 Sequenced Strains for Exploring Actinobacteria Biosynthetic Diversity.</title>
        <authorList>
            <person name="Kalkreuter E."/>
            <person name="Kautsar S.A."/>
            <person name="Yang D."/>
            <person name="Bader C.D."/>
            <person name="Teijaro C.N."/>
            <person name="Fluegel L."/>
            <person name="Davis C.M."/>
            <person name="Simpson J.R."/>
            <person name="Lauterbach L."/>
            <person name="Steele A.D."/>
            <person name="Gui C."/>
            <person name="Meng S."/>
            <person name="Li G."/>
            <person name="Viehrig K."/>
            <person name="Ye F."/>
            <person name="Su P."/>
            <person name="Kiefer A.F."/>
            <person name="Nichols A."/>
            <person name="Cepeda A.J."/>
            <person name="Yan W."/>
            <person name="Fan B."/>
            <person name="Jiang Y."/>
            <person name="Adhikari A."/>
            <person name="Zheng C.-J."/>
            <person name="Schuster L."/>
            <person name="Cowan T.M."/>
            <person name="Smanski M.J."/>
            <person name="Chevrette M.G."/>
            <person name="De Carvalho L.P.S."/>
            <person name="Shen B."/>
        </authorList>
    </citation>
    <scope>NUCLEOTIDE SEQUENCE [LARGE SCALE GENOMIC DNA]</scope>
    <source>
        <strain evidence="1 2">NPDC019583</strain>
    </source>
</reference>
<gene>
    <name evidence="1" type="ORF">ABZ568_25395</name>
</gene>
<organism evidence="1 2">
    <name type="scientific">Streptomyces olindensis</name>
    <dbReference type="NCBI Taxonomy" id="358823"/>
    <lineage>
        <taxon>Bacteria</taxon>
        <taxon>Bacillati</taxon>
        <taxon>Actinomycetota</taxon>
        <taxon>Actinomycetes</taxon>
        <taxon>Kitasatosporales</taxon>
        <taxon>Streptomycetaceae</taxon>
        <taxon>Streptomyces</taxon>
    </lineage>
</organism>
<keyword evidence="2" id="KW-1185">Reference proteome</keyword>
<protein>
    <recommendedName>
        <fullName evidence="3">Bacterial Ig domain-containing protein</fullName>
    </recommendedName>
</protein>
<proteinExistence type="predicted"/>
<dbReference type="EMBL" id="JBEYBN010000039">
    <property type="protein sequence ID" value="MEU2269676.1"/>
    <property type="molecule type" value="Genomic_DNA"/>
</dbReference>
<dbReference type="RefSeq" id="WP_359790964.1">
    <property type="nucleotide sequence ID" value="NZ_JBEYBN010000039.1"/>
</dbReference>
<accession>A0ABV2Y084</accession>
<evidence type="ECO:0000313" key="1">
    <source>
        <dbReference type="EMBL" id="MEU2269676.1"/>
    </source>
</evidence>
<dbReference type="Gene3D" id="2.60.40.10">
    <property type="entry name" value="Immunoglobulins"/>
    <property type="match status" value="1"/>
</dbReference>
<evidence type="ECO:0008006" key="3">
    <source>
        <dbReference type="Google" id="ProtNLM"/>
    </source>
</evidence>
<name>A0ABV2Y084_9ACTN</name>
<sequence>MTVGLAAPTLLRPLSGVPLETRPEIAGTAHPGARVTVRDKGEHEACATTAAPDGTRTCTPGPALPPGANRLQAVATLNGVSAMSEQIDISVATEAAAGQ</sequence>
<comment type="caution">
    <text evidence="1">The sequence shown here is derived from an EMBL/GenBank/DDBJ whole genome shotgun (WGS) entry which is preliminary data.</text>
</comment>
<dbReference type="Proteomes" id="UP001550603">
    <property type="component" value="Unassembled WGS sequence"/>
</dbReference>